<dbReference type="CDD" id="cd06260">
    <property type="entry name" value="DUF820-like"/>
    <property type="match status" value="1"/>
</dbReference>
<dbReference type="Pfam" id="PF05685">
    <property type="entry name" value="Uma2"/>
    <property type="match status" value="1"/>
</dbReference>
<dbReference type="SUPFAM" id="SSF52980">
    <property type="entry name" value="Restriction endonuclease-like"/>
    <property type="match status" value="1"/>
</dbReference>
<dbReference type="Proteomes" id="UP001204798">
    <property type="component" value="Unassembled WGS sequence"/>
</dbReference>
<keyword evidence="2" id="KW-0540">Nuclease</keyword>
<protein>
    <submittedName>
        <fullName evidence="2">Uma2 family endonuclease</fullName>
    </submittedName>
</protein>
<proteinExistence type="predicted"/>
<evidence type="ECO:0000313" key="3">
    <source>
        <dbReference type="Proteomes" id="UP001204798"/>
    </source>
</evidence>
<dbReference type="RefSeq" id="WP_259094684.1">
    <property type="nucleotide sequence ID" value="NZ_CP130454.1"/>
</dbReference>
<feature type="domain" description="Putative restriction endonuclease" evidence="1">
    <location>
        <begin position="15"/>
        <end position="185"/>
    </location>
</feature>
<reference evidence="2 3" key="1">
    <citation type="submission" date="2022-08" db="EMBL/GenBank/DDBJ databases">
        <title>Bacterial and archaeal communities from various locations to study Microbial Dark Matter (Phase II).</title>
        <authorList>
            <person name="Stepanauskas R."/>
        </authorList>
    </citation>
    <scope>NUCLEOTIDE SEQUENCE [LARGE SCALE GENOMIC DNA]</scope>
    <source>
        <strain evidence="2 3">PD1</strain>
    </source>
</reference>
<keyword evidence="3" id="KW-1185">Reference proteome</keyword>
<keyword evidence="2" id="KW-0255">Endonuclease</keyword>
<name>A0ABT2EL65_9BACT</name>
<dbReference type="PANTHER" id="PTHR34107">
    <property type="entry name" value="SLL0198 PROTEIN-RELATED"/>
    <property type="match status" value="1"/>
</dbReference>
<dbReference type="Gene3D" id="3.90.1570.10">
    <property type="entry name" value="tt1808, chain A"/>
    <property type="match status" value="1"/>
</dbReference>
<gene>
    <name evidence="2" type="ORF">M2350_001079</name>
</gene>
<dbReference type="EMBL" id="JANUCP010000002">
    <property type="protein sequence ID" value="MCS3918679.1"/>
    <property type="molecule type" value="Genomic_DNA"/>
</dbReference>
<dbReference type="InterPro" id="IPR011335">
    <property type="entry name" value="Restrct_endonuc-II-like"/>
</dbReference>
<dbReference type="InterPro" id="IPR012296">
    <property type="entry name" value="Nuclease_put_TT1808"/>
</dbReference>
<evidence type="ECO:0000259" key="1">
    <source>
        <dbReference type="Pfam" id="PF05685"/>
    </source>
</evidence>
<comment type="caution">
    <text evidence="2">The sequence shown here is derived from an EMBL/GenBank/DDBJ whole genome shotgun (WGS) entry which is preliminary data.</text>
</comment>
<organism evidence="2 3">
    <name type="scientific">Candidatus Fervidibacter sacchari</name>
    <dbReference type="NCBI Taxonomy" id="1448929"/>
    <lineage>
        <taxon>Bacteria</taxon>
        <taxon>Candidatus Fervidibacterota</taxon>
        <taxon>Candidatus Fervidibacter</taxon>
    </lineage>
</organism>
<sequence length="203" mass="23610">MAITEISAKRKISLAEFLSLPEDDSSPVKYELEFGELVEVTRPTWEHNELIFALGALLQQYVRSRRLGRVSGDVLVILDEAKDLAYAPDIVFVATENLERIREGKVYGPPDLVVEVLSPTTMQRDVGKKKRIYHAYGVQWYWVVDMERQVIEEYRWTPEGYLLTQVVLPDETFRPKLFPELEINLRALMGLEEETKSPKKRRR</sequence>
<accession>A0ABT2EL65</accession>
<keyword evidence="2" id="KW-0378">Hydrolase</keyword>
<dbReference type="InterPro" id="IPR008538">
    <property type="entry name" value="Uma2"/>
</dbReference>
<dbReference type="PANTHER" id="PTHR34107:SF4">
    <property type="entry name" value="SLL1222 PROTEIN"/>
    <property type="match status" value="1"/>
</dbReference>
<evidence type="ECO:0000313" key="2">
    <source>
        <dbReference type="EMBL" id="MCS3918679.1"/>
    </source>
</evidence>
<dbReference type="GO" id="GO:0004519">
    <property type="term" value="F:endonuclease activity"/>
    <property type="evidence" value="ECO:0007669"/>
    <property type="project" value="UniProtKB-KW"/>
</dbReference>